<dbReference type="RefSeq" id="WP_100705903.1">
    <property type="nucleotide sequence ID" value="NZ_NPDL01000003.1"/>
</dbReference>
<dbReference type="AlphaFoldDB" id="A0A2M9XEK7"/>
<dbReference type="GO" id="GO:0046872">
    <property type="term" value="F:metal ion binding"/>
    <property type="evidence" value="ECO:0007669"/>
    <property type="project" value="UniProtKB-KW"/>
</dbReference>
<feature type="transmembrane region" description="Helical" evidence="5">
    <location>
        <begin position="7"/>
        <end position="25"/>
    </location>
</feature>
<dbReference type="PANTHER" id="PTHR35008:SF8">
    <property type="entry name" value="ALCOHOL DEHYDROGENASE CYTOCHROME C SUBUNIT"/>
    <property type="match status" value="1"/>
</dbReference>
<dbReference type="GO" id="GO:0020037">
    <property type="term" value="F:heme binding"/>
    <property type="evidence" value="ECO:0007669"/>
    <property type="project" value="InterPro"/>
</dbReference>
<dbReference type="PROSITE" id="PS51007">
    <property type="entry name" value="CYTC"/>
    <property type="match status" value="2"/>
</dbReference>
<reference evidence="7 8" key="1">
    <citation type="submission" date="2017-07" db="EMBL/GenBank/DDBJ databases">
        <title>Leptospira spp. isolated from tropical soils.</title>
        <authorList>
            <person name="Thibeaux R."/>
            <person name="Iraola G."/>
            <person name="Ferres I."/>
            <person name="Bierque E."/>
            <person name="Girault D."/>
            <person name="Soupe-Gilbert M.-E."/>
            <person name="Picardeau M."/>
            <person name="Goarant C."/>
        </authorList>
    </citation>
    <scope>NUCLEOTIDE SEQUENCE [LARGE SCALE GENOMIC DNA]</scope>
    <source>
        <strain evidence="7 8">MCA1-C-A1</strain>
    </source>
</reference>
<feature type="domain" description="Cytochrome c" evidence="6">
    <location>
        <begin position="193"/>
        <end position="310"/>
    </location>
</feature>
<gene>
    <name evidence="7" type="ORF">CH357_06310</name>
</gene>
<evidence type="ECO:0000256" key="5">
    <source>
        <dbReference type="SAM" id="Phobius"/>
    </source>
</evidence>
<evidence type="ECO:0000256" key="3">
    <source>
        <dbReference type="ARBA" id="ARBA00023004"/>
    </source>
</evidence>
<name>A0A2M9XEK7_9LEPT</name>
<evidence type="ECO:0000313" key="7">
    <source>
        <dbReference type="EMBL" id="PJZ26110.1"/>
    </source>
</evidence>
<dbReference type="InterPro" id="IPR036909">
    <property type="entry name" value="Cyt_c-like_dom_sf"/>
</dbReference>
<dbReference type="Pfam" id="PF00034">
    <property type="entry name" value="Cytochrom_C"/>
    <property type="match status" value="1"/>
</dbReference>
<evidence type="ECO:0000256" key="1">
    <source>
        <dbReference type="ARBA" id="ARBA00022617"/>
    </source>
</evidence>
<dbReference type="PANTHER" id="PTHR35008">
    <property type="entry name" value="BLL4482 PROTEIN-RELATED"/>
    <property type="match status" value="1"/>
</dbReference>
<dbReference type="Gene3D" id="1.10.760.10">
    <property type="entry name" value="Cytochrome c-like domain"/>
    <property type="match status" value="2"/>
</dbReference>
<organism evidence="7 8">
    <name type="scientific">Leptospira hartskeerlii</name>
    <dbReference type="NCBI Taxonomy" id="2023177"/>
    <lineage>
        <taxon>Bacteria</taxon>
        <taxon>Pseudomonadati</taxon>
        <taxon>Spirochaetota</taxon>
        <taxon>Spirochaetia</taxon>
        <taxon>Leptospirales</taxon>
        <taxon>Leptospiraceae</taxon>
        <taxon>Leptospira</taxon>
    </lineage>
</organism>
<evidence type="ECO:0000256" key="4">
    <source>
        <dbReference type="PROSITE-ProRule" id="PRU00433"/>
    </source>
</evidence>
<dbReference type="InterPro" id="IPR009056">
    <property type="entry name" value="Cyt_c-like_dom"/>
</dbReference>
<dbReference type="EMBL" id="NPDN01000003">
    <property type="protein sequence ID" value="PJZ26110.1"/>
    <property type="molecule type" value="Genomic_DNA"/>
</dbReference>
<evidence type="ECO:0000256" key="2">
    <source>
        <dbReference type="ARBA" id="ARBA00022723"/>
    </source>
</evidence>
<dbReference type="GO" id="GO:0009055">
    <property type="term" value="F:electron transfer activity"/>
    <property type="evidence" value="ECO:0007669"/>
    <property type="project" value="InterPro"/>
</dbReference>
<dbReference type="InterPro" id="IPR051459">
    <property type="entry name" value="Cytochrome_c-type_DH"/>
</dbReference>
<sequence length="318" mass="35196">MKRILKMIGTTIILLPVLGIGFLYFKFPNAEPAPEISAGSSPERLQRGKYLANHVSACMDCHSIRDWSKFSGPLIPETMGEGGEVFDQKLGFPGSFIAPNITPSALDRWTDGEILRAISSGINKEGNPLFPVMPHPAYGQMDQEDLISIVAYLRSLDPIEKKNPNSKSDFPFNLILRTIPNPAKFGKLPDRQDKVAYGKYLFIAAACTECHTKQDKGKPIAGMELAGGFEFPLGNGTKVISANITPDKETGLGNWTEAQFIKKFKSMELPKYKPHSIKEGEFQTIMPWTMYAGMTEEDLAAMFAYLQTVPAIQNKITN</sequence>
<evidence type="ECO:0000313" key="8">
    <source>
        <dbReference type="Proteomes" id="UP000232196"/>
    </source>
</evidence>
<keyword evidence="5" id="KW-0812">Transmembrane</keyword>
<dbReference type="SUPFAM" id="SSF46626">
    <property type="entry name" value="Cytochrome c"/>
    <property type="match status" value="2"/>
</dbReference>
<proteinExistence type="predicted"/>
<keyword evidence="3 4" id="KW-0408">Iron</keyword>
<evidence type="ECO:0000259" key="6">
    <source>
        <dbReference type="PROSITE" id="PS51007"/>
    </source>
</evidence>
<accession>A0A2M9XEK7</accession>
<protein>
    <submittedName>
        <fullName evidence="7">Cytochrome C</fullName>
    </submittedName>
</protein>
<keyword evidence="8" id="KW-1185">Reference proteome</keyword>
<keyword evidence="2 4" id="KW-0479">Metal-binding</keyword>
<dbReference type="Proteomes" id="UP000232196">
    <property type="component" value="Unassembled WGS sequence"/>
</dbReference>
<comment type="caution">
    <text evidence="7">The sequence shown here is derived from an EMBL/GenBank/DDBJ whole genome shotgun (WGS) entry which is preliminary data.</text>
</comment>
<keyword evidence="5" id="KW-0472">Membrane</keyword>
<dbReference type="OrthoDB" id="9811281at2"/>
<keyword evidence="1 4" id="KW-0349">Heme</keyword>
<keyword evidence="5" id="KW-1133">Transmembrane helix</keyword>
<feature type="domain" description="Cytochrome c" evidence="6">
    <location>
        <begin position="43"/>
        <end position="157"/>
    </location>
</feature>